<dbReference type="Proteomes" id="UP000008810">
    <property type="component" value="Chromosome 5"/>
</dbReference>
<organism evidence="1">
    <name type="scientific">Brachypodium distachyon</name>
    <name type="common">Purple false brome</name>
    <name type="synonym">Trachynia distachya</name>
    <dbReference type="NCBI Taxonomy" id="15368"/>
    <lineage>
        <taxon>Eukaryota</taxon>
        <taxon>Viridiplantae</taxon>
        <taxon>Streptophyta</taxon>
        <taxon>Embryophyta</taxon>
        <taxon>Tracheophyta</taxon>
        <taxon>Spermatophyta</taxon>
        <taxon>Magnoliopsida</taxon>
        <taxon>Liliopsida</taxon>
        <taxon>Poales</taxon>
        <taxon>Poaceae</taxon>
        <taxon>BOP clade</taxon>
        <taxon>Pooideae</taxon>
        <taxon>Stipodae</taxon>
        <taxon>Brachypodieae</taxon>
        <taxon>Brachypodium</taxon>
    </lineage>
</organism>
<name>A0A2K2CJN3_BRADI</name>
<dbReference type="PANTHER" id="PTHR35278">
    <property type="entry name" value="TRANSMEMBRANE PROTEIN-RELATED"/>
    <property type="match status" value="1"/>
</dbReference>
<gene>
    <name evidence="1" type="ORF">BRADI_5g27575v3</name>
</gene>
<dbReference type="PANTHER" id="PTHR35278:SF1">
    <property type="entry name" value="F8K7.16"/>
    <property type="match status" value="1"/>
</dbReference>
<proteinExistence type="predicted"/>
<protein>
    <submittedName>
        <fullName evidence="1 2">Uncharacterized protein</fullName>
    </submittedName>
</protein>
<dbReference type="AlphaFoldDB" id="A0A2K2CJN3"/>
<dbReference type="OrthoDB" id="1900797at2759"/>
<accession>A0A2K2CJN3</accession>
<reference evidence="1" key="2">
    <citation type="submission" date="2017-06" db="EMBL/GenBank/DDBJ databases">
        <title>WGS assembly of Brachypodium distachyon.</title>
        <authorList>
            <consortium name="The International Brachypodium Initiative"/>
            <person name="Lucas S."/>
            <person name="Harmon-Smith M."/>
            <person name="Lail K."/>
            <person name="Tice H."/>
            <person name="Grimwood J."/>
            <person name="Bruce D."/>
            <person name="Barry K."/>
            <person name="Shu S."/>
            <person name="Lindquist E."/>
            <person name="Wang M."/>
            <person name="Pitluck S."/>
            <person name="Vogel J.P."/>
            <person name="Garvin D.F."/>
            <person name="Mockler T.C."/>
            <person name="Schmutz J."/>
            <person name="Rokhsar D."/>
            <person name="Bevan M.W."/>
        </authorList>
    </citation>
    <scope>NUCLEOTIDE SEQUENCE</scope>
    <source>
        <strain evidence="1">Bd21</strain>
    </source>
</reference>
<evidence type="ECO:0000313" key="1">
    <source>
        <dbReference type="EMBL" id="PNT62241.1"/>
    </source>
</evidence>
<reference evidence="2" key="3">
    <citation type="submission" date="2018-08" db="UniProtKB">
        <authorList>
            <consortium name="EnsemblPlants"/>
        </authorList>
    </citation>
    <scope>IDENTIFICATION</scope>
    <source>
        <strain evidence="2">cv. Bd21</strain>
    </source>
</reference>
<dbReference type="Gramene" id="PNT62241">
    <property type="protein sequence ID" value="PNT62241"/>
    <property type="gene ID" value="BRADI_5g27575v3"/>
</dbReference>
<reference evidence="1 2" key="1">
    <citation type="journal article" date="2010" name="Nature">
        <title>Genome sequencing and analysis of the model grass Brachypodium distachyon.</title>
        <authorList>
            <consortium name="International Brachypodium Initiative"/>
        </authorList>
    </citation>
    <scope>NUCLEOTIDE SEQUENCE [LARGE SCALE GENOMIC DNA]</scope>
    <source>
        <strain evidence="1 2">Bd21</strain>
    </source>
</reference>
<evidence type="ECO:0000313" key="2">
    <source>
        <dbReference type="EnsemblPlants" id="PNT62241"/>
    </source>
</evidence>
<keyword evidence="3" id="KW-1185">Reference proteome</keyword>
<dbReference type="EnsemblPlants" id="PNT62241">
    <property type="protein sequence ID" value="PNT62241"/>
    <property type="gene ID" value="BRADI_5g27575v3"/>
</dbReference>
<evidence type="ECO:0000313" key="3">
    <source>
        <dbReference type="Proteomes" id="UP000008810"/>
    </source>
</evidence>
<sequence>MGNIIDSVASGFTKAIADILAKPLDFLSGKTCSSACGSTWDIICYVENFCVANLAKMAAILFLLYLACKKGCTLVCNKMRTVKRARQERRRCFRGDDDIEGRFYSGSSDCESEDTARHRRVNHRHERALHHGIKVTHTSPFVHKGGGRRADYR</sequence>
<dbReference type="InParanoid" id="A0A2K2CJN3"/>
<dbReference type="EMBL" id="CM000884">
    <property type="protein sequence ID" value="PNT62241.1"/>
    <property type="molecule type" value="Genomic_DNA"/>
</dbReference>